<reference evidence="3" key="3">
    <citation type="submission" date="2025-09" db="UniProtKB">
        <authorList>
            <consortium name="Ensembl"/>
        </authorList>
    </citation>
    <scope>IDENTIFICATION</scope>
    <source>
        <strain evidence="3">Thorbecke</strain>
    </source>
</reference>
<reference evidence="3" key="2">
    <citation type="submission" date="2025-08" db="UniProtKB">
        <authorList>
            <consortium name="Ensembl"/>
        </authorList>
    </citation>
    <scope>IDENTIFICATION</scope>
    <source>
        <strain evidence="3">Thorbecke</strain>
    </source>
</reference>
<dbReference type="SMR" id="A0A5F9CGM3"/>
<dbReference type="GO" id="GO:0019901">
    <property type="term" value="F:protein kinase binding"/>
    <property type="evidence" value="ECO:0007669"/>
    <property type="project" value="InterPro"/>
</dbReference>
<dbReference type="Ensembl" id="ENSOCUT00000039777.1">
    <property type="protein sequence ID" value="ENSOCUP00000032678.1"/>
    <property type="gene ID" value="ENSOCUG00000031827.1"/>
</dbReference>
<evidence type="ECO:0000256" key="1">
    <source>
        <dbReference type="ARBA" id="ARBA00010932"/>
    </source>
</evidence>
<dbReference type="PANTHER" id="PTHR31545:SF2">
    <property type="entry name" value="SPEEDY PROTEIN C"/>
    <property type="match status" value="1"/>
</dbReference>
<dbReference type="InterPro" id="IPR052316">
    <property type="entry name" value="Speedy-Ringo_regulator"/>
</dbReference>
<protein>
    <recommendedName>
        <fullName evidence="5">Speedy/RINGO cell cycle regulator family member C</fullName>
    </recommendedName>
</protein>
<organism evidence="3 4">
    <name type="scientific">Oryctolagus cuniculus</name>
    <name type="common">Rabbit</name>
    <dbReference type="NCBI Taxonomy" id="9986"/>
    <lineage>
        <taxon>Eukaryota</taxon>
        <taxon>Metazoa</taxon>
        <taxon>Chordata</taxon>
        <taxon>Craniata</taxon>
        <taxon>Vertebrata</taxon>
        <taxon>Euteleostomi</taxon>
        <taxon>Mammalia</taxon>
        <taxon>Eutheria</taxon>
        <taxon>Euarchontoglires</taxon>
        <taxon>Glires</taxon>
        <taxon>Lagomorpha</taxon>
        <taxon>Leporidae</taxon>
        <taxon>Oryctolagus</taxon>
    </lineage>
</organism>
<evidence type="ECO:0000313" key="3">
    <source>
        <dbReference type="Ensembl" id="ENSOCUP00000032678.1"/>
    </source>
</evidence>
<evidence type="ECO:0008006" key="5">
    <source>
        <dbReference type="Google" id="ProtNLM"/>
    </source>
</evidence>
<proteinExistence type="inferred from homology"/>
<keyword evidence="2" id="KW-0131">Cell cycle</keyword>
<sequence>RPAVETGSPVSPLSTPENRRIWDCLHEDRCFKYSDKYLLAMVLVYFQRAHLLLHEYTQDNFFLALFLANDIYEDLQGAKVQIIISALGEDWYNQKRWFLHQRDKLWARMDFRAIVSRQSCEEVMAGEPNHWAWSRERCPLHVGVRVHYPWSPRCDPLCSNPRCVVCPFLGWPNLPSTKPAPLPYLPRTPPECLPCFKCLSVVRSFPEGKILVILSPTPADRTWPRLPPQ</sequence>
<dbReference type="Bgee" id="ENSOCUG00000031827">
    <property type="expression patterns" value="Expressed in blood and 3 other cell types or tissues"/>
</dbReference>
<comment type="similarity">
    <text evidence="1">Belongs to the Speedy/Ringo family.</text>
</comment>
<dbReference type="Proteomes" id="UP000001811">
    <property type="component" value="Unplaced"/>
</dbReference>
<dbReference type="PANTHER" id="PTHR31545">
    <property type="entry name" value="SEEDY PROTEIN A/C FAMILY MEMBER"/>
    <property type="match status" value="1"/>
</dbReference>
<dbReference type="GeneTree" id="ENSGT00940000154524"/>
<dbReference type="AlphaFoldDB" id="A0A5F9CGM3"/>
<dbReference type="InParanoid" id="A0A5F9CGM3"/>
<accession>A0A5F9CGM3</accession>
<evidence type="ECO:0000256" key="2">
    <source>
        <dbReference type="ARBA" id="ARBA00023306"/>
    </source>
</evidence>
<name>A0A5F9CGM3_RABIT</name>
<dbReference type="STRING" id="9986.ENSOCUP00000032678"/>
<dbReference type="InterPro" id="IPR020984">
    <property type="entry name" value="Speedy"/>
</dbReference>
<dbReference type="Pfam" id="PF11357">
    <property type="entry name" value="Spy1"/>
    <property type="match status" value="1"/>
</dbReference>
<reference evidence="3 4" key="1">
    <citation type="journal article" date="2011" name="Nature">
        <title>A high-resolution map of human evolutionary constraint using 29 mammals.</title>
        <authorList>
            <person name="Lindblad-Toh K."/>
            <person name="Garber M."/>
            <person name="Zuk O."/>
            <person name="Lin M.F."/>
            <person name="Parker B.J."/>
            <person name="Washietl S."/>
            <person name="Kheradpour P."/>
            <person name="Ernst J."/>
            <person name="Jordan G."/>
            <person name="Mauceli E."/>
            <person name="Ward L.D."/>
            <person name="Lowe C.B."/>
            <person name="Holloway A.K."/>
            <person name="Clamp M."/>
            <person name="Gnerre S."/>
            <person name="Alfoldi J."/>
            <person name="Beal K."/>
            <person name="Chang J."/>
            <person name="Clawson H."/>
            <person name="Cuff J."/>
            <person name="Di Palma F."/>
            <person name="Fitzgerald S."/>
            <person name="Flicek P."/>
            <person name="Guttman M."/>
            <person name="Hubisz M.J."/>
            <person name="Jaffe D.B."/>
            <person name="Jungreis I."/>
            <person name="Kent W.J."/>
            <person name="Kostka D."/>
            <person name="Lara M."/>
            <person name="Martins A.L."/>
            <person name="Massingham T."/>
            <person name="Moltke I."/>
            <person name="Raney B.J."/>
            <person name="Rasmussen M.D."/>
            <person name="Robinson J."/>
            <person name="Stark A."/>
            <person name="Vilella A.J."/>
            <person name="Wen J."/>
            <person name="Xie X."/>
            <person name="Zody M.C."/>
            <person name="Baldwin J."/>
            <person name="Bloom T."/>
            <person name="Chin C.W."/>
            <person name="Heiman D."/>
            <person name="Nicol R."/>
            <person name="Nusbaum C."/>
            <person name="Young S."/>
            <person name="Wilkinson J."/>
            <person name="Worley K.C."/>
            <person name="Kovar C.L."/>
            <person name="Muzny D.M."/>
            <person name="Gibbs R.A."/>
            <person name="Cree A."/>
            <person name="Dihn H.H."/>
            <person name="Fowler G."/>
            <person name="Jhangiani S."/>
            <person name="Joshi V."/>
            <person name="Lee S."/>
            <person name="Lewis L.R."/>
            <person name="Nazareth L.V."/>
            <person name="Okwuonu G."/>
            <person name="Santibanez J."/>
            <person name="Warren W.C."/>
            <person name="Mardis E.R."/>
            <person name="Weinstock G.M."/>
            <person name="Wilson R.K."/>
            <person name="Delehaunty K."/>
            <person name="Dooling D."/>
            <person name="Fronik C."/>
            <person name="Fulton L."/>
            <person name="Fulton B."/>
            <person name="Graves T."/>
            <person name="Minx P."/>
            <person name="Sodergren E."/>
            <person name="Birney E."/>
            <person name="Margulies E.H."/>
            <person name="Herrero J."/>
            <person name="Green E.D."/>
            <person name="Haussler D."/>
            <person name="Siepel A."/>
            <person name="Goldman N."/>
            <person name="Pollard K.S."/>
            <person name="Pedersen J.S."/>
            <person name="Lander E.S."/>
            <person name="Kellis M."/>
        </authorList>
    </citation>
    <scope>NUCLEOTIDE SEQUENCE [LARGE SCALE GENOMIC DNA]</scope>
    <source>
        <strain evidence="4">Thorbecke</strain>
    </source>
</reference>
<keyword evidence="4" id="KW-1185">Reference proteome</keyword>
<evidence type="ECO:0000313" key="4">
    <source>
        <dbReference type="Proteomes" id="UP000001811"/>
    </source>
</evidence>